<dbReference type="Proteomes" id="UP001153269">
    <property type="component" value="Unassembled WGS sequence"/>
</dbReference>
<evidence type="ECO:0000313" key="1">
    <source>
        <dbReference type="EMBL" id="CAB1415231.1"/>
    </source>
</evidence>
<organism evidence="1 2">
    <name type="scientific">Pleuronectes platessa</name>
    <name type="common">European plaice</name>
    <dbReference type="NCBI Taxonomy" id="8262"/>
    <lineage>
        <taxon>Eukaryota</taxon>
        <taxon>Metazoa</taxon>
        <taxon>Chordata</taxon>
        <taxon>Craniata</taxon>
        <taxon>Vertebrata</taxon>
        <taxon>Euteleostomi</taxon>
        <taxon>Actinopterygii</taxon>
        <taxon>Neopterygii</taxon>
        <taxon>Teleostei</taxon>
        <taxon>Neoteleostei</taxon>
        <taxon>Acanthomorphata</taxon>
        <taxon>Carangaria</taxon>
        <taxon>Pleuronectiformes</taxon>
        <taxon>Pleuronectoidei</taxon>
        <taxon>Pleuronectidae</taxon>
        <taxon>Pleuronectes</taxon>
    </lineage>
</organism>
<gene>
    <name evidence="1" type="ORF">PLEPLA_LOCUS2946</name>
</gene>
<dbReference type="EMBL" id="CADEAL010000145">
    <property type="protein sequence ID" value="CAB1415231.1"/>
    <property type="molecule type" value="Genomic_DNA"/>
</dbReference>
<proteinExistence type="predicted"/>
<protein>
    <submittedName>
        <fullName evidence="1">Uncharacterized protein</fullName>
    </submittedName>
</protein>
<dbReference type="AlphaFoldDB" id="A0A9N7Y760"/>
<reference evidence="1" key="1">
    <citation type="submission" date="2020-03" db="EMBL/GenBank/DDBJ databases">
        <authorList>
            <person name="Weist P."/>
        </authorList>
    </citation>
    <scope>NUCLEOTIDE SEQUENCE</scope>
</reference>
<evidence type="ECO:0000313" key="2">
    <source>
        <dbReference type="Proteomes" id="UP001153269"/>
    </source>
</evidence>
<sequence>MVQKSDDVLLEKSLGQTGIVNWKVVLLKNPVVTTQTRALSHEGCPLQHLQLASCCLTPLHNLELHCSIEGKSTQIMMAPPPLCRVERCRLMVTGLQSEPVMALTWDEDRPVS</sequence>
<name>A0A9N7Y760_PLEPL</name>
<accession>A0A9N7Y760</accession>
<comment type="caution">
    <text evidence="1">The sequence shown here is derived from an EMBL/GenBank/DDBJ whole genome shotgun (WGS) entry which is preliminary data.</text>
</comment>
<keyword evidence="2" id="KW-1185">Reference proteome</keyword>